<dbReference type="GO" id="GO:0016746">
    <property type="term" value="F:acyltransferase activity"/>
    <property type="evidence" value="ECO:0007669"/>
    <property type="project" value="UniProtKB-KW"/>
</dbReference>
<dbReference type="InterPro" id="IPR050266">
    <property type="entry name" value="AB_hydrolase_sf"/>
</dbReference>
<dbReference type="GO" id="GO:0016787">
    <property type="term" value="F:hydrolase activity"/>
    <property type="evidence" value="ECO:0007669"/>
    <property type="project" value="UniProtKB-KW"/>
</dbReference>
<dbReference type="PANTHER" id="PTHR43798:SF33">
    <property type="entry name" value="HYDROLASE, PUTATIVE (AFU_ORTHOLOGUE AFUA_2G14860)-RELATED"/>
    <property type="match status" value="1"/>
</dbReference>
<dbReference type="SUPFAM" id="SSF53474">
    <property type="entry name" value="alpha/beta-Hydrolases"/>
    <property type="match status" value="1"/>
</dbReference>
<feature type="region of interest" description="Disordered" evidence="1">
    <location>
        <begin position="1"/>
        <end position="23"/>
    </location>
</feature>
<name>A0A512JGJ6_9HYPH</name>
<dbReference type="InterPro" id="IPR000073">
    <property type="entry name" value="AB_hydrolase_1"/>
</dbReference>
<accession>A0A512JGJ6</accession>
<evidence type="ECO:0000256" key="1">
    <source>
        <dbReference type="SAM" id="MobiDB-lite"/>
    </source>
</evidence>
<comment type="caution">
    <text evidence="3">The sequence shown here is derived from an EMBL/GenBank/DDBJ whole genome shotgun (WGS) entry which is preliminary data.</text>
</comment>
<dbReference type="EMBL" id="BJZV01000004">
    <property type="protein sequence ID" value="GEP09081.1"/>
    <property type="molecule type" value="Genomic_DNA"/>
</dbReference>
<dbReference type="PANTHER" id="PTHR43798">
    <property type="entry name" value="MONOACYLGLYCEROL LIPASE"/>
    <property type="match status" value="1"/>
</dbReference>
<keyword evidence="3" id="KW-0378">Hydrolase</keyword>
<feature type="domain" description="AB hydrolase-1" evidence="2">
    <location>
        <begin position="74"/>
        <end position="318"/>
    </location>
</feature>
<gene>
    <name evidence="3" type="ORF">MGN01_09260</name>
</gene>
<keyword evidence="4" id="KW-1185">Reference proteome</keyword>
<dbReference type="GO" id="GO:0016020">
    <property type="term" value="C:membrane"/>
    <property type="evidence" value="ECO:0007669"/>
    <property type="project" value="TreeGrafter"/>
</dbReference>
<dbReference type="AlphaFoldDB" id="A0A512JGJ6"/>
<sequence length="327" mass="35086">MAANPERVRRSPPEVLSTKVRSHPMASLDLPVAPTGDTPAFPMPPAGEGLRRQFLDLPDGPRIAYVEAGSGPALILVHGALMTLEDMWLGPMAALSRHFHVVAIDRPGHGMSEHARLSDASLWRQAEILRDVARRLGLVRPVLVGHSFGGAVVLAHGMAYPEETAAAVAISPICFPELRLEQLLFGPRAMPVIGDVLSRFSAGTDAALLPLLWRAMFLPQAMPARFAAEFPFALASRPSRLVADGENANLLWSDLTRSAASYAGCRMPVGILCGGSDIVTNPYLHGRLAASLIPGARLRWLRGLGHMLHHADVDAVVDMARELAGQS</sequence>
<evidence type="ECO:0000313" key="4">
    <source>
        <dbReference type="Proteomes" id="UP000321750"/>
    </source>
</evidence>
<dbReference type="PRINTS" id="PR00111">
    <property type="entry name" value="ABHYDROLASE"/>
</dbReference>
<reference evidence="3 4" key="1">
    <citation type="submission" date="2019-07" db="EMBL/GenBank/DDBJ databases">
        <title>Whole genome shotgun sequence of Methylobacterium gnaphalii NBRC 107716.</title>
        <authorList>
            <person name="Hosoyama A."/>
            <person name="Uohara A."/>
            <person name="Ohji S."/>
            <person name="Ichikawa N."/>
        </authorList>
    </citation>
    <scope>NUCLEOTIDE SEQUENCE [LARGE SCALE GENOMIC DNA]</scope>
    <source>
        <strain evidence="3 4">NBRC 107716</strain>
    </source>
</reference>
<dbReference type="Gene3D" id="3.40.50.1820">
    <property type="entry name" value="alpha/beta hydrolase"/>
    <property type="match status" value="1"/>
</dbReference>
<proteinExistence type="predicted"/>
<dbReference type="InterPro" id="IPR029058">
    <property type="entry name" value="AB_hydrolase_fold"/>
</dbReference>
<feature type="compositionally biased region" description="Basic and acidic residues" evidence="1">
    <location>
        <begin position="1"/>
        <end position="12"/>
    </location>
</feature>
<keyword evidence="3" id="KW-0808">Transferase</keyword>
<keyword evidence="3" id="KW-0012">Acyltransferase</keyword>
<dbReference type="Pfam" id="PF12697">
    <property type="entry name" value="Abhydrolase_6"/>
    <property type="match status" value="1"/>
</dbReference>
<dbReference type="Proteomes" id="UP000321750">
    <property type="component" value="Unassembled WGS sequence"/>
</dbReference>
<protein>
    <submittedName>
        <fullName evidence="3">Hydrolase or acyltransferase (Alpha/beta hydrolase)</fullName>
    </submittedName>
</protein>
<evidence type="ECO:0000313" key="3">
    <source>
        <dbReference type="EMBL" id="GEP09081.1"/>
    </source>
</evidence>
<evidence type="ECO:0000259" key="2">
    <source>
        <dbReference type="Pfam" id="PF12697"/>
    </source>
</evidence>
<organism evidence="3 4">
    <name type="scientific">Methylobacterium gnaphalii</name>
    <dbReference type="NCBI Taxonomy" id="1010610"/>
    <lineage>
        <taxon>Bacteria</taxon>
        <taxon>Pseudomonadati</taxon>
        <taxon>Pseudomonadota</taxon>
        <taxon>Alphaproteobacteria</taxon>
        <taxon>Hyphomicrobiales</taxon>
        <taxon>Methylobacteriaceae</taxon>
        <taxon>Methylobacterium</taxon>
    </lineage>
</organism>